<sequence>MSCEQQKNHHENVKPCHQESGGTRSIEFDDDSSVGAEHRGDQESRDPPSPLRIRCSSQYRSKDIGNLPLVGDSASTSKPKPKATTAPKTKLKSGRSPPKLVENNVFFTFRFLCIATILIVLRALVRQNSKLATLRNHVGDLNYALLNTSAPKDGDGDVKYLLEEIEYLEENTARLEEKVLELNHRALALENKPTEVSYDANVVRYVLDEVEQQEEHTVHLGERFQQTKQLLTFVKYMVQHYQSKSQGKGEISHFYKSDDKMKERQVEVELEYVKSESKDDGDDEEDYSYLKYQGVVQQTKAVSVELNEVKAENEMIKHRLEIVMKDNAYLQSKHRDQKISMENMQANSEAILLALLRSNNENIVLKEAINYTY</sequence>
<accession>A0A7S3QJA8</accession>
<gene>
    <name evidence="4" type="ORF">CDEB00056_LOCUS24073</name>
</gene>
<dbReference type="EMBL" id="HBIO01031397">
    <property type="protein sequence ID" value="CAE0479219.1"/>
    <property type="molecule type" value="Transcribed_RNA"/>
</dbReference>
<keyword evidence="3" id="KW-0472">Membrane</keyword>
<name>A0A7S3QJA8_9STRA</name>
<feature type="transmembrane region" description="Helical" evidence="3">
    <location>
        <begin position="105"/>
        <end position="125"/>
    </location>
</feature>
<keyword evidence="3" id="KW-0812">Transmembrane</keyword>
<dbReference type="AlphaFoldDB" id="A0A7S3QJA8"/>
<feature type="coiled-coil region" evidence="1">
    <location>
        <begin position="158"/>
        <end position="192"/>
    </location>
</feature>
<feature type="compositionally biased region" description="Basic and acidic residues" evidence="2">
    <location>
        <begin position="1"/>
        <end position="17"/>
    </location>
</feature>
<organism evidence="4">
    <name type="scientific">Chaetoceros debilis</name>
    <dbReference type="NCBI Taxonomy" id="122233"/>
    <lineage>
        <taxon>Eukaryota</taxon>
        <taxon>Sar</taxon>
        <taxon>Stramenopiles</taxon>
        <taxon>Ochrophyta</taxon>
        <taxon>Bacillariophyta</taxon>
        <taxon>Coscinodiscophyceae</taxon>
        <taxon>Chaetocerotophycidae</taxon>
        <taxon>Chaetocerotales</taxon>
        <taxon>Chaetocerotaceae</taxon>
        <taxon>Chaetoceros</taxon>
    </lineage>
</organism>
<feature type="compositionally biased region" description="Basic and acidic residues" evidence="2">
    <location>
        <begin position="36"/>
        <end position="46"/>
    </location>
</feature>
<evidence type="ECO:0000313" key="4">
    <source>
        <dbReference type="EMBL" id="CAE0479219.1"/>
    </source>
</evidence>
<keyword evidence="1" id="KW-0175">Coiled coil</keyword>
<proteinExistence type="predicted"/>
<reference evidence="4" key="1">
    <citation type="submission" date="2021-01" db="EMBL/GenBank/DDBJ databases">
        <authorList>
            <person name="Corre E."/>
            <person name="Pelletier E."/>
            <person name="Niang G."/>
            <person name="Scheremetjew M."/>
            <person name="Finn R."/>
            <person name="Kale V."/>
            <person name="Holt S."/>
            <person name="Cochrane G."/>
            <person name="Meng A."/>
            <person name="Brown T."/>
            <person name="Cohen L."/>
        </authorList>
    </citation>
    <scope>NUCLEOTIDE SEQUENCE</scope>
    <source>
        <strain evidence="4">MM31A-1</strain>
    </source>
</reference>
<evidence type="ECO:0000256" key="1">
    <source>
        <dbReference type="SAM" id="Coils"/>
    </source>
</evidence>
<protein>
    <submittedName>
        <fullName evidence="4">Uncharacterized protein</fullName>
    </submittedName>
</protein>
<keyword evidence="3" id="KW-1133">Transmembrane helix</keyword>
<evidence type="ECO:0000256" key="2">
    <source>
        <dbReference type="SAM" id="MobiDB-lite"/>
    </source>
</evidence>
<feature type="compositionally biased region" description="Low complexity" evidence="2">
    <location>
        <begin position="73"/>
        <end position="88"/>
    </location>
</feature>
<feature type="region of interest" description="Disordered" evidence="2">
    <location>
        <begin position="1"/>
        <end position="97"/>
    </location>
</feature>
<evidence type="ECO:0000256" key="3">
    <source>
        <dbReference type="SAM" id="Phobius"/>
    </source>
</evidence>